<feature type="region of interest" description="Disordered" evidence="1">
    <location>
        <begin position="1"/>
        <end position="24"/>
    </location>
</feature>
<evidence type="ECO:0000313" key="4">
    <source>
        <dbReference type="Proteomes" id="UP001415857"/>
    </source>
</evidence>
<protein>
    <submittedName>
        <fullName evidence="3">Uncharacterized protein</fullName>
    </submittedName>
</protein>
<proteinExistence type="predicted"/>
<keyword evidence="2" id="KW-0812">Transmembrane</keyword>
<keyword evidence="4" id="KW-1185">Reference proteome</keyword>
<evidence type="ECO:0000256" key="1">
    <source>
        <dbReference type="SAM" id="MobiDB-lite"/>
    </source>
</evidence>
<keyword evidence="2" id="KW-0472">Membrane</keyword>
<evidence type="ECO:0000313" key="3">
    <source>
        <dbReference type="EMBL" id="KAK9277934.1"/>
    </source>
</evidence>
<evidence type="ECO:0000256" key="2">
    <source>
        <dbReference type="SAM" id="Phobius"/>
    </source>
</evidence>
<comment type="caution">
    <text evidence="3">The sequence shown here is derived from an EMBL/GenBank/DDBJ whole genome shotgun (WGS) entry which is preliminary data.</text>
</comment>
<name>A0AAP0RHI1_LIQFO</name>
<accession>A0AAP0RHI1</accession>
<gene>
    <name evidence="3" type="ORF">L1049_027491</name>
</gene>
<sequence length="194" mass="22175">MNLFGNNRSRLKNENGAKRKSRRTSTNLPLLPEALPSSAQCVKRPLQPLLLLLFLLLFLKYFFSISQSLNLSVLLSLSPSSLIPISKFEMGFKLKPISSSLSPFFFFLFCFVLFCFVVGFNYWGFNKCLCLLISFREIGYEAFGEFHAKVKFVYIDAKFLFQILDQGTIGKGTISKKHLILDLWHESSLLGHLN</sequence>
<keyword evidence="2" id="KW-1133">Transmembrane helix</keyword>
<reference evidence="3 4" key="1">
    <citation type="journal article" date="2024" name="Plant J.">
        <title>Genome sequences and population genomics reveal climatic adaptation and genomic divergence between two closely related sweetgum species.</title>
        <authorList>
            <person name="Xu W.Q."/>
            <person name="Ren C.Q."/>
            <person name="Zhang X.Y."/>
            <person name="Comes H.P."/>
            <person name="Liu X.H."/>
            <person name="Li Y.G."/>
            <person name="Kettle C.J."/>
            <person name="Jalonen R."/>
            <person name="Gaisberger H."/>
            <person name="Ma Y.Z."/>
            <person name="Qiu Y.X."/>
        </authorList>
    </citation>
    <scope>NUCLEOTIDE SEQUENCE [LARGE SCALE GENOMIC DNA]</scope>
    <source>
        <strain evidence="3">Hangzhou</strain>
    </source>
</reference>
<dbReference type="Proteomes" id="UP001415857">
    <property type="component" value="Unassembled WGS sequence"/>
</dbReference>
<organism evidence="3 4">
    <name type="scientific">Liquidambar formosana</name>
    <name type="common">Formosan gum</name>
    <dbReference type="NCBI Taxonomy" id="63359"/>
    <lineage>
        <taxon>Eukaryota</taxon>
        <taxon>Viridiplantae</taxon>
        <taxon>Streptophyta</taxon>
        <taxon>Embryophyta</taxon>
        <taxon>Tracheophyta</taxon>
        <taxon>Spermatophyta</taxon>
        <taxon>Magnoliopsida</taxon>
        <taxon>eudicotyledons</taxon>
        <taxon>Gunneridae</taxon>
        <taxon>Pentapetalae</taxon>
        <taxon>Saxifragales</taxon>
        <taxon>Altingiaceae</taxon>
        <taxon>Liquidambar</taxon>
    </lineage>
</organism>
<dbReference type="AlphaFoldDB" id="A0AAP0RHI1"/>
<feature type="transmembrane region" description="Helical" evidence="2">
    <location>
        <begin position="104"/>
        <end position="125"/>
    </location>
</feature>
<dbReference type="EMBL" id="JBBPBK010000009">
    <property type="protein sequence ID" value="KAK9277934.1"/>
    <property type="molecule type" value="Genomic_DNA"/>
</dbReference>
<feature type="transmembrane region" description="Helical" evidence="2">
    <location>
        <begin position="46"/>
        <end position="63"/>
    </location>
</feature>